<name>A0A834KQ94_VESPE</name>
<organism evidence="2 3">
    <name type="scientific">Vespula pensylvanica</name>
    <name type="common">Western yellow jacket</name>
    <name type="synonym">Wasp</name>
    <dbReference type="NCBI Taxonomy" id="30213"/>
    <lineage>
        <taxon>Eukaryota</taxon>
        <taxon>Metazoa</taxon>
        <taxon>Ecdysozoa</taxon>
        <taxon>Arthropoda</taxon>
        <taxon>Hexapoda</taxon>
        <taxon>Insecta</taxon>
        <taxon>Pterygota</taxon>
        <taxon>Neoptera</taxon>
        <taxon>Endopterygota</taxon>
        <taxon>Hymenoptera</taxon>
        <taxon>Apocrita</taxon>
        <taxon>Aculeata</taxon>
        <taxon>Vespoidea</taxon>
        <taxon>Vespidae</taxon>
        <taxon>Vespinae</taxon>
        <taxon>Vespula</taxon>
    </lineage>
</organism>
<accession>A0A834KQ94</accession>
<dbReference type="Proteomes" id="UP000600918">
    <property type="component" value="Unassembled WGS sequence"/>
</dbReference>
<evidence type="ECO:0000256" key="1">
    <source>
        <dbReference type="SAM" id="MobiDB-lite"/>
    </source>
</evidence>
<feature type="compositionally biased region" description="Acidic residues" evidence="1">
    <location>
        <begin position="73"/>
        <end position="107"/>
    </location>
</feature>
<reference evidence="2" key="1">
    <citation type="journal article" date="2020" name="G3 (Bethesda)">
        <title>High-Quality Assemblies for Three Invasive Social Wasps from the &lt;i&gt;Vespula&lt;/i&gt; Genus.</title>
        <authorList>
            <person name="Harrop T.W.R."/>
            <person name="Guhlin J."/>
            <person name="McLaughlin G.M."/>
            <person name="Permina E."/>
            <person name="Stockwell P."/>
            <person name="Gilligan J."/>
            <person name="Le Lec M.F."/>
            <person name="Gruber M.A.M."/>
            <person name="Quinn O."/>
            <person name="Lovegrove M."/>
            <person name="Duncan E.J."/>
            <person name="Remnant E.J."/>
            <person name="Van Eeckhoven J."/>
            <person name="Graham B."/>
            <person name="Knapp R.A."/>
            <person name="Langford K.W."/>
            <person name="Kronenberg Z."/>
            <person name="Press M.O."/>
            <person name="Eacker S.M."/>
            <person name="Wilson-Rankin E.E."/>
            <person name="Purcell J."/>
            <person name="Lester P.J."/>
            <person name="Dearden P.K."/>
        </authorList>
    </citation>
    <scope>NUCLEOTIDE SEQUENCE</scope>
    <source>
        <strain evidence="2">Volc-1</strain>
    </source>
</reference>
<dbReference type="EMBL" id="JACSDY010000013">
    <property type="protein sequence ID" value="KAF7410798.1"/>
    <property type="molecule type" value="Genomic_DNA"/>
</dbReference>
<proteinExistence type="predicted"/>
<feature type="region of interest" description="Disordered" evidence="1">
    <location>
        <begin position="61"/>
        <end position="153"/>
    </location>
</feature>
<protein>
    <submittedName>
        <fullName evidence="2">Uncharacterized protein</fullName>
    </submittedName>
</protein>
<dbReference type="AlphaFoldDB" id="A0A834KQ94"/>
<keyword evidence="3" id="KW-1185">Reference proteome</keyword>
<evidence type="ECO:0000313" key="3">
    <source>
        <dbReference type="Proteomes" id="UP000600918"/>
    </source>
</evidence>
<comment type="caution">
    <text evidence="2">The sequence shown here is derived from an EMBL/GenBank/DDBJ whole genome shotgun (WGS) entry which is preliminary data.</text>
</comment>
<gene>
    <name evidence="2" type="ORF">H0235_013405</name>
</gene>
<evidence type="ECO:0000313" key="2">
    <source>
        <dbReference type="EMBL" id="KAF7410798.1"/>
    </source>
</evidence>
<sequence>MSIDYDDNDDDDDEDDVLQREHLTEQEASLKRASMAKTLAHFIHTSSWRTLLKDFRSAYASKRRRSWAFSGQDVEETREEEEAEEEVEGEAEEEDEEEEEEEEEKEEEEKKQESGRNKGRPAGTPRRRPNDKAGKQPSKGTIDISRAWTLGKD</sequence>